<dbReference type="Gene3D" id="2.30.30.140">
    <property type="match status" value="1"/>
</dbReference>
<evidence type="ECO:0000256" key="2">
    <source>
        <dbReference type="ARBA" id="ARBA00008035"/>
    </source>
</evidence>
<dbReference type="SMART" id="SM00333">
    <property type="entry name" value="TUDOR"/>
    <property type="match status" value="1"/>
</dbReference>
<evidence type="ECO:0000256" key="7">
    <source>
        <dbReference type="SAM" id="MobiDB-lite"/>
    </source>
</evidence>
<evidence type="ECO:0000313" key="10">
    <source>
        <dbReference type="Proteomes" id="UP001085076"/>
    </source>
</evidence>
<comment type="similarity">
    <text evidence="2 6">Belongs to the enhancer of polycomb family.</text>
</comment>
<dbReference type="EMBL" id="JAGGNH010000057">
    <property type="protein sequence ID" value="KAJ0960826.1"/>
    <property type="molecule type" value="Genomic_DNA"/>
</dbReference>
<name>A0A9D5H2H3_9LILI</name>
<dbReference type="Proteomes" id="UP001085076">
    <property type="component" value="Unassembled WGS sequence"/>
</dbReference>
<comment type="subcellular location">
    <subcellularLocation>
        <location evidence="1 6">Nucleus</location>
    </subcellularLocation>
</comment>
<dbReference type="FunFam" id="2.30.30.140:FF:000079">
    <property type="entry name" value="Enhancer of polycomb-like transcription factor protein"/>
    <property type="match status" value="1"/>
</dbReference>
<evidence type="ECO:0000256" key="5">
    <source>
        <dbReference type="ARBA" id="ARBA00023242"/>
    </source>
</evidence>
<dbReference type="InterPro" id="IPR024943">
    <property type="entry name" value="Enhancer_polycomb"/>
</dbReference>
<evidence type="ECO:0000256" key="3">
    <source>
        <dbReference type="ARBA" id="ARBA00023015"/>
    </source>
</evidence>
<evidence type="ECO:0000256" key="6">
    <source>
        <dbReference type="RuleBase" id="RU361124"/>
    </source>
</evidence>
<gene>
    <name evidence="9" type="ORF">J5N97_001275</name>
</gene>
<protein>
    <recommendedName>
        <fullName evidence="6">Enhancer of polycomb-like protein</fullName>
    </recommendedName>
</protein>
<accession>A0A9D5H2H3</accession>
<feature type="compositionally biased region" description="Polar residues" evidence="7">
    <location>
        <begin position="53"/>
        <end position="93"/>
    </location>
</feature>
<dbReference type="GO" id="GO:0005634">
    <property type="term" value="C:nucleus"/>
    <property type="evidence" value="ECO:0007669"/>
    <property type="project" value="UniProtKB-SubCell"/>
</dbReference>
<dbReference type="InterPro" id="IPR002999">
    <property type="entry name" value="Tudor"/>
</dbReference>
<keyword evidence="5 6" id="KW-0539">Nucleus</keyword>
<keyword evidence="10" id="KW-1185">Reference proteome</keyword>
<organism evidence="9 10">
    <name type="scientific">Dioscorea zingiberensis</name>
    <dbReference type="NCBI Taxonomy" id="325984"/>
    <lineage>
        <taxon>Eukaryota</taxon>
        <taxon>Viridiplantae</taxon>
        <taxon>Streptophyta</taxon>
        <taxon>Embryophyta</taxon>
        <taxon>Tracheophyta</taxon>
        <taxon>Spermatophyta</taxon>
        <taxon>Magnoliopsida</taxon>
        <taxon>Liliopsida</taxon>
        <taxon>Dioscoreales</taxon>
        <taxon>Dioscoreaceae</taxon>
        <taxon>Dioscorea</taxon>
    </lineage>
</organism>
<dbReference type="Pfam" id="PF10513">
    <property type="entry name" value="EPL1"/>
    <property type="match status" value="1"/>
</dbReference>
<sequence>MEEKGRKEMLLSSFHPALKRRRNHLNVSWLKPNGFVSGVRKWENLENMGGASYNSSNLDENSQSLDNETNLQTSDKQDHQSLGAQGLVNSNGLGDSLVIPKRPRATTRRKKLDILNGLKRSAGNSTSIGKNSIDAQTSKSPISIFPSHALNGKRQKLVDNKESSCFGGDGSLSIIKDEKDNGSRKVGRRKRKRFEIDKTVKKSPPKREKLSDDEKSAGGPIEDDEDNLEQNAARMLSSRFDPSCTGFSGKKMSLSLKSVKGCSPLKQFNGTFKALCSETSSATAAGRVLRPRRRNGKGFVRKRRHFYEVCSKDMDPCSLIKQRIRVFWPLDQCWYFGLVKDYDPASKLHHVKYDDRDEEWIDLQNERFKLLLFPSEVSQSFHSHNLGLELKQKTNQRDEDTIDDNRISNFMESEPIISWLARSSGPLKSSSERVLKKRKAHFLNNFRPSTLLSQKTNMVVEPSKPNSSSVIPENSVGEIAGASLFSHTTDSKERKLSFVYTRKRFRKRSDVLNDTPAQISSSSGSAGPFNIFASVTDSVAALDQCGLTITNIEQKQISLKLLLPPQCAQDLSFALKIFCLSHADNILHYGKLIHVSPMVHMEAIFVDNILGLRFISFEGCLKQVWGFITLIVSTFHEYNKHRKHADRRLPSTSIGFNLSGLHDKRRHILFVLHSFFQLEKSRWEYLEFKLKHHCLKMMGVPVDSSLNSNLKNLPSSCESLCSTVMSDPDSDEQDLPQRLCSNMNLLLNCFQGNNERLPPCAFSFAETPFLFLGLHLKLLIQRNMTSFNPKKLPPLPSKELAEIDSKSIEDGRSPVENTPDQGSEMMLENLGCTLAASSSACLDDSHAKGETDACSVSSDGDQMKTNYRFVSSEGKITGISIGQSDTKKNECNEKIHEFQRLSAPWMGDKKYASSYPDNDFHPENHENGCDSCLNATSHCTQSYEQVKEQSNEDAQAACHASDLPWENNASKATAPRSIWHHNRLRSISPTSCQRSRLWPEDFICNNLASGSRKPRTQVSYALPFGNREIGSRPRSRNRRARPFKKIRVDNEKMMPNALGSFHTYLASLTCDANVLVISGDRGWRECGGQVVLNSDDQKGWRISVKFAGVTKYDHKVQQSLQPGTANRYTHAMMWKGGKDWTLEFIDRNQWSLFKELHEECYNRNIRSASVKNIPTPGVRPIEDAYEGSSGVPFCHSSPKYFRQVGTEIDMALDPSCVLYDMDSGDEEWISEFRLSLDGSGDSASAEVTADIFERTMDMFEKFAYAHECDEFTSDEIEEFMSDGGPLNITKAIYEHWKHKRQKKGLPLIRQFQPPLWECYQQQLKQWEAAMSKMHNSSDGSQDKGCLIEKPAMFAFCLRPRGLEVPNKFSKQRSHKKFIYSGHHNSFAKEQDGLHAFDRKLNGTSAGGEKDLVITIPTYESSDSFHSRHASSSFSPMDSRKMGFLMTNDASERSQFPVLYRNNSKKMGLLASNRDILMLPSPHNQKVKRNSVSRWSADMSEWSSRMDSHFDGSQRHRADIDEFRLRDASSAAQHASNMAKLKKEKAQRLLHKANLALHKATVALITAEAIKASEKDLSGDG</sequence>
<evidence type="ECO:0000313" key="9">
    <source>
        <dbReference type="EMBL" id="KAJ0960826.1"/>
    </source>
</evidence>
<dbReference type="OrthoDB" id="435275at2759"/>
<reference evidence="9 10" key="1">
    <citation type="journal article" date="2022" name="Hortic Res">
        <title>The genome of Dioscorea zingiberensis sheds light on the biosynthesis, origin and evolution of the medicinally important diosgenin saponins.</title>
        <authorList>
            <person name="Li Y."/>
            <person name="Tan C."/>
            <person name="Li Z."/>
            <person name="Guo J."/>
            <person name="Li S."/>
            <person name="Chen X."/>
            <person name="Wang C."/>
            <person name="Dai X."/>
            <person name="Yang H."/>
            <person name="Song W."/>
            <person name="Hou L."/>
            <person name="Xu J."/>
            <person name="Tong Z."/>
            <person name="Xu A."/>
            <person name="Yuan X."/>
            <person name="Wang W."/>
            <person name="Yang Q."/>
            <person name="Chen L."/>
            <person name="Sun Z."/>
            <person name="Wang K."/>
            <person name="Pan B."/>
            <person name="Chen J."/>
            <person name="Bao Y."/>
            <person name="Liu F."/>
            <person name="Qi X."/>
            <person name="Gang D.R."/>
            <person name="Wen J."/>
            <person name="Li J."/>
        </authorList>
    </citation>
    <scope>NUCLEOTIDE SEQUENCE [LARGE SCALE GENOMIC DNA]</scope>
    <source>
        <strain evidence="9">Dzin_1.0</strain>
    </source>
</reference>
<evidence type="ECO:0000256" key="1">
    <source>
        <dbReference type="ARBA" id="ARBA00004123"/>
    </source>
</evidence>
<dbReference type="GO" id="GO:0035267">
    <property type="term" value="C:NuA4 histone acetyltransferase complex"/>
    <property type="evidence" value="ECO:0007669"/>
    <property type="project" value="InterPro"/>
</dbReference>
<comment type="caution">
    <text evidence="9">The sequence shown here is derived from an EMBL/GenBank/DDBJ whole genome shotgun (WGS) entry which is preliminary data.</text>
</comment>
<feature type="region of interest" description="Disordered" evidence="7">
    <location>
        <begin position="53"/>
        <end position="147"/>
    </location>
</feature>
<feature type="region of interest" description="Disordered" evidence="7">
    <location>
        <begin position="176"/>
        <end position="227"/>
    </location>
</feature>
<dbReference type="PANTHER" id="PTHR14898">
    <property type="entry name" value="ENHANCER OF POLYCOMB"/>
    <property type="match status" value="1"/>
</dbReference>
<feature type="compositionally biased region" description="Polar residues" evidence="7">
    <location>
        <begin position="122"/>
        <end position="141"/>
    </location>
</feature>
<keyword evidence="3 6" id="KW-0805">Transcription regulation</keyword>
<evidence type="ECO:0000256" key="4">
    <source>
        <dbReference type="ARBA" id="ARBA00023163"/>
    </source>
</evidence>
<keyword evidence="4 6" id="KW-0804">Transcription</keyword>
<proteinExistence type="inferred from homology"/>
<dbReference type="GO" id="GO:0006357">
    <property type="term" value="P:regulation of transcription by RNA polymerase II"/>
    <property type="evidence" value="ECO:0007669"/>
    <property type="project" value="InterPro"/>
</dbReference>
<dbReference type="CDD" id="cd20404">
    <property type="entry name" value="Tudor_Agenet_AtEML-like"/>
    <property type="match status" value="1"/>
</dbReference>
<dbReference type="InterPro" id="IPR019542">
    <property type="entry name" value="Enhancer_polycomb-like_N"/>
</dbReference>
<feature type="compositionally biased region" description="Basic and acidic residues" evidence="7">
    <location>
        <begin position="194"/>
        <end position="216"/>
    </location>
</feature>
<evidence type="ECO:0000259" key="8">
    <source>
        <dbReference type="SMART" id="SM00333"/>
    </source>
</evidence>
<feature type="domain" description="Tudor" evidence="8">
    <location>
        <begin position="315"/>
        <end position="374"/>
    </location>
</feature>
<feature type="compositionally biased region" description="Basic residues" evidence="7">
    <location>
        <begin position="101"/>
        <end position="111"/>
    </location>
</feature>